<gene>
    <name evidence="1" type="ORF">NCTC10738_00187</name>
</gene>
<organism evidence="1 2">
    <name type="scientific">Shewanella algae</name>
    <dbReference type="NCBI Taxonomy" id="38313"/>
    <lineage>
        <taxon>Bacteria</taxon>
        <taxon>Pseudomonadati</taxon>
        <taxon>Pseudomonadota</taxon>
        <taxon>Gammaproteobacteria</taxon>
        <taxon>Alteromonadales</taxon>
        <taxon>Shewanellaceae</taxon>
        <taxon>Shewanella</taxon>
    </lineage>
</organism>
<dbReference type="RefSeq" id="WP_025009437.1">
    <property type="nucleotide sequence ID" value="NZ_AP024612.1"/>
</dbReference>
<evidence type="ECO:0000313" key="2">
    <source>
        <dbReference type="Proteomes" id="UP000254069"/>
    </source>
</evidence>
<protein>
    <submittedName>
        <fullName evidence="1">Uncharacterized protein</fullName>
    </submittedName>
</protein>
<dbReference type="EMBL" id="UGYO01000001">
    <property type="protein sequence ID" value="SUI46505.1"/>
    <property type="molecule type" value="Genomic_DNA"/>
</dbReference>
<keyword evidence="2" id="KW-1185">Reference proteome</keyword>
<reference evidence="1 2" key="1">
    <citation type="submission" date="2018-06" db="EMBL/GenBank/DDBJ databases">
        <authorList>
            <consortium name="Pathogen Informatics"/>
            <person name="Doyle S."/>
        </authorList>
    </citation>
    <scope>NUCLEOTIDE SEQUENCE [LARGE SCALE GENOMIC DNA]</scope>
    <source>
        <strain evidence="1 2">NCTC10738</strain>
    </source>
</reference>
<accession>A0A379YKK9</accession>
<dbReference type="NCBIfam" id="NF038109">
    <property type="entry name" value="tapY2_fam"/>
    <property type="match status" value="1"/>
</dbReference>
<proteinExistence type="predicted"/>
<dbReference type="InterPro" id="IPR049848">
    <property type="entry name" value="TapY2-like"/>
</dbReference>
<dbReference type="Proteomes" id="UP000254069">
    <property type="component" value="Unassembled WGS sequence"/>
</dbReference>
<evidence type="ECO:0000313" key="1">
    <source>
        <dbReference type="EMBL" id="SUI46505.1"/>
    </source>
</evidence>
<sequence length="103" mass="11913">MNKVILSLSLSVCFPLMASEGQTRQDYKCLVETTRASHEIIRVSWDPSKAELYQRQMPGMVLERIGNRGQRHYIREVFECVSRNEEFYSATGRKIDQAGKNLD</sequence>
<name>A0A379YKK9_9GAMM</name>
<dbReference type="AlphaFoldDB" id="A0A379YKK9"/>